<organism evidence="5 6">
    <name type="scientific">Megaselia scalaris</name>
    <name type="common">Humpbacked fly</name>
    <name type="synonym">Phora scalaris</name>
    <dbReference type="NCBI Taxonomy" id="36166"/>
    <lineage>
        <taxon>Eukaryota</taxon>
        <taxon>Metazoa</taxon>
        <taxon>Ecdysozoa</taxon>
        <taxon>Arthropoda</taxon>
        <taxon>Hexapoda</taxon>
        <taxon>Insecta</taxon>
        <taxon>Pterygota</taxon>
        <taxon>Neoptera</taxon>
        <taxon>Endopterygota</taxon>
        <taxon>Diptera</taxon>
        <taxon>Brachycera</taxon>
        <taxon>Muscomorpha</taxon>
        <taxon>Platypezoidea</taxon>
        <taxon>Phoridae</taxon>
        <taxon>Megaseliini</taxon>
        <taxon>Megaselia</taxon>
    </lineage>
</organism>
<dbReference type="InterPro" id="IPR008250">
    <property type="entry name" value="ATPase_P-typ_transduc_dom_A_sf"/>
</dbReference>
<dbReference type="PANTHER" id="PTHR43520:SF8">
    <property type="entry name" value="P-TYPE CU(+) TRANSPORTER"/>
    <property type="match status" value="1"/>
</dbReference>
<sequence length="479" mass="52141">MTCSSCIHKVESSVLKIPGILSAAVALTTKRGKFKYYSDKCGPRNICEVIENLGFEPTILSKSEKTSHSYLLHKEEIKKWRTAFFISLLFGGPCMIAMVYFMVQMELNNHENMCCVIPGVSMENLVMFILSTPVQFFGGRHFYIQAYKSLKHGTTNMDVLITMATTISYFYSVVVVLCSIVLQNNSSPMTFFDTPPMLFIFISLGLDGNVIFGTSSCDESLITGESMPVTKSVNSILIGGSINQNGLLLMTATHTGENTTLSQIVKLVEEAQTSKAPIQEMADKIAGYFVPFVVIVSVITLIAWIIVGYVNVQYFPLSSADINGMSKDEIIFSYSFRCALSVLAIACPCALGLATPTAVMVSTGVGALNGILVKGAGPLENAHKGVSNNVTEPPSKVKDLVWGRAAGVFSTFGITLQPWMASVAMAASSISVIVSSLLLKFYKKPLYSQPFISQSSSQEDLNSRNFEDARDSGYSYISK</sequence>
<dbReference type="Proteomes" id="UP000015102">
    <property type="component" value="Unassembled WGS sequence"/>
</dbReference>
<dbReference type="GO" id="GO:0006878">
    <property type="term" value="P:intracellular copper ion homeostasis"/>
    <property type="evidence" value="ECO:0007669"/>
    <property type="project" value="TreeGrafter"/>
</dbReference>
<dbReference type="PANTHER" id="PTHR43520">
    <property type="entry name" value="ATP7, ISOFORM B"/>
    <property type="match status" value="1"/>
</dbReference>
<dbReference type="InterPro" id="IPR006121">
    <property type="entry name" value="HMA_dom"/>
</dbReference>
<reference evidence="5" key="2">
    <citation type="submission" date="2015-06" db="UniProtKB">
        <authorList>
            <consortium name="EnsemblMetazoa"/>
        </authorList>
    </citation>
    <scope>IDENTIFICATION</scope>
</reference>
<evidence type="ECO:0000256" key="3">
    <source>
        <dbReference type="SAM" id="Phobius"/>
    </source>
</evidence>
<dbReference type="HOGENOM" id="CLU_570239_0_0_1"/>
<keyword evidence="1" id="KW-0479">Metal-binding</keyword>
<evidence type="ECO:0000256" key="1">
    <source>
        <dbReference type="ARBA" id="ARBA00022723"/>
    </source>
</evidence>
<evidence type="ECO:0000259" key="4">
    <source>
        <dbReference type="PROSITE" id="PS50846"/>
    </source>
</evidence>
<accession>T1GNY9</accession>
<dbReference type="EMBL" id="CAQQ02079328">
    <property type="status" value="NOT_ANNOTATED_CDS"/>
    <property type="molecule type" value="Genomic_DNA"/>
</dbReference>
<dbReference type="Gene3D" id="2.70.150.10">
    <property type="entry name" value="Calcium-transporting ATPase, cytoplasmic transduction domain A"/>
    <property type="match status" value="1"/>
</dbReference>
<keyword evidence="3" id="KW-0812">Transmembrane</keyword>
<dbReference type="Gene3D" id="3.30.70.100">
    <property type="match status" value="1"/>
</dbReference>
<dbReference type="CDD" id="cd00371">
    <property type="entry name" value="HMA"/>
    <property type="match status" value="1"/>
</dbReference>
<dbReference type="Pfam" id="PF00403">
    <property type="entry name" value="HMA"/>
    <property type="match status" value="1"/>
</dbReference>
<feature type="transmembrane region" description="Helical" evidence="3">
    <location>
        <begin position="285"/>
        <end position="310"/>
    </location>
</feature>
<dbReference type="PRINTS" id="PR00942">
    <property type="entry name" value="CUATPASEI"/>
</dbReference>
<feature type="transmembrane region" description="Helical" evidence="3">
    <location>
        <begin position="115"/>
        <end position="138"/>
    </location>
</feature>
<dbReference type="GO" id="GO:0015677">
    <property type="term" value="P:copper ion import"/>
    <property type="evidence" value="ECO:0007669"/>
    <property type="project" value="TreeGrafter"/>
</dbReference>
<dbReference type="GO" id="GO:0005802">
    <property type="term" value="C:trans-Golgi network"/>
    <property type="evidence" value="ECO:0007669"/>
    <property type="project" value="TreeGrafter"/>
</dbReference>
<dbReference type="EMBL" id="CAQQ02079329">
    <property type="status" value="NOT_ANNOTATED_CDS"/>
    <property type="molecule type" value="Genomic_DNA"/>
</dbReference>
<protein>
    <recommendedName>
        <fullName evidence="4">HMA domain-containing protein</fullName>
    </recommendedName>
</protein>
<dbReference type="InterPro" id="IPR036163">
    <property type="entry name" value="HMA_dom_sf"/>
</dbReference>
<feature type="transmembrane region" description="Helical" evidence="3">
    <location>
        <begin position="419"/>
        <end position="439"/>
    </location>
</feature>
<dbReference type="PROSITE" id="PS50846">
    <property type="entry name" value="HMA_2"/>
    <property type="match status" value="1"/>
</dbReference>
<evidence type="ECO:0000313" key="5">
    <source>
        <dbReference type="EnsemblMetazoa" id="MESCA005302-PA"/>
    </source>
</evidence>
<dbReference type="OMA" id="CGPRNIC"/>
<dbReference type="SUPFAM" id="SSF55008">
    <property type="entry name" value="HMA, heavy metal-associated domain"/>
    <property type="match status" value="1"/>
</dbReference>
<dbReference type="EnsemblMetazoa" id="MESCA005302-RA">
    <property type="protein sequence ID" value="MESCA005302-PA"/>
    <property type="gene ID" value="MESCA005302"/>
</dbReference>
<keyword evidence="2" id="KW-1278">Translocase</keyword>
<name>T1GNY9_MEGSC</name>
<dbReference type="GO" id="GO:0005507">
    <property type="term" value="F:copper ion binding"/>
    <property type="evidence" value="ECO:0007669"/>
    <property type="project" value="TreeGrafter"/>
</dbReference>
<dbReference type="SUPFAM" id="SSF81665">
    <property type="entry name" value="Calcium ATPase, transmembrane domain M"/>
    <property type="match status" value="1"/>
</dbReference>
<feature type="domain" description="HMA" evidence="4">
    <location>
        <begin position="1"/>
        <end position="58"/>
    </location>
</feature>
<dbReference type="GO" id="GO:0005886">
    <property type="term" value="C:plasma membrane"/>
    <property type="evidence" value="ECO:0007669"/>
    <property type="project" value="TreeGrafter"/>
</dbReference>
<feature type="transmembrane region" description="Helical" evidence="3">
    <location>
        <begin position="159"/>
        <end position="182"/>
    </location>
</feature>
<dbReference type="GO" id="GO:0043682">
    <property type="term" value="F:P-type divalent copper transporter activity"/>
    <property type="evidence" value="ECO:0007669"/>
    <property type="project" value="TreeGrafter"/>
</dbReference>
<proteinExistence type="predicted"/>
<dbReference type="GO" id="GO:0060003">
    <property type="term" value="P:copper ion export"/>
    <property type="evidence" value="ECO:0007669"/>
    <property type="project" value="TreeGrafter"/>
</dbReference>
<dbReference type="SUPFAM" id="SSF81653">
    <property type="entry name" value="Calcium ATPase, transduction domain A"/>
    <property type="match status" value="1"/>
</dbReference>
<dbReference type="STRING" id="36166.T1GNY9"/>
<keyword evidence="3" id="KW-1133">Transmembrane helix</keyword>
<keyword evidence="3" id="KW-0472">Membrane</keyword>
<reference evidence="6" key="1">
    <citation type="submission" date="2013-02" db="EMBL/GenBank/DDBJ databases">
        <authorList>
            <person name="Hughes D."/>
        </authorList>
    </citation>
    <scope>NUCLEOTIDE SEQUENCE</scope>
    <source>
        <strain>Durham</strain>
        <strain evidence="6">NC isolate 2 -- Noor lab</strain>
    </source>
</reference>
<keyword evidence="6" id="KW-1185">Reference proteome</keyword>
<feature type="transmembrane region" description="Helical" evidence="3">
    <location>
        <begin position="83"/>
        <end position="103"/>
    </location>
</feature>
<dbReference type="InterPro" id="IPR059000">
    <property type="entry name" value="ATPase_P-type_domA"/>
</dbReference>
<dbReference type="FunFam" id="3.30.70.100:FF:000001">
    <property type="entry name" value="ATPase copper transporting beta"/>
    <property type="match status" value="1"/>
</dbReference>
<dbReference type="AlphaFoldDB" id="T1GNY9"/>
<dbReference type="InterPro" id="IPR023298">
    <property type="entry name" value="ATPase_P-typ_TM_dom_sf"/>
</dbReference>
<evidence type="ECO:0000313" key="6">
    <source>
        <dbReference type="Proteomes" id="UP000015102"/>
    </source>
</evidence>
<evidence type="ECO:0000256" key="2">
    <source>
        <dbReference type="ARBA" id="ARBA00022967"/>
    </source>
</evidence>
<dbReference type="Pfam" id="PF00122">
    <property type="entry name" value="E1-E2_ATPase"/>
    <property type="match status" value="1"/>
</dbReference>